<feature type="region of interest" description="Disordered" evidence="1">
    <location>
        <begin position="29"/>
        <end position="48"/>
    </location>
</feature>
<comment type="caution">
    <text evidence="2">The sequence shown here is derived from an EMBL/GenBank/DDBJ whole genome shotgun (WGS) entry which is preliminary data.</text>
</comment>
<evidence type="ECO:0000313" key="3">
    <source>
        <dbReference type="Proteomes" id="UP000784294"/>
    </source>
</evidence>
<reference evidence="2" key="1">
    <citation type="submission" date="2018-11" db="EMBL/GenBank/DDBJ databases">
        <authorList>
            <consortium name="Pathogen Informatics"/>
        </authorList>
    </citation>
    <scope>NUCLEOTIDE SEQUENCE</scope>
</reference>
<dbReference type="AlphaFoldDB" id="A0A3S5AGV8"/>
<gene>
    <name evidence="2" type="ORF">PXEA_LOCUS22347</name>
</gene>
<organism evidence="2 3">
    <name type="scientific">Protopolystoma xenopodis</name>
    <dbReference type="NCBI Taxonomy" id="117903"/>
    <lineage>
        <taxon>Eukaryota</taxon>
        <taxon>Metazoa</taxon>
        <taxon>Spiralia</taxon>
        <taxon>Lophotrochozoa</taxon>
        <taxon>Platyhelminthes</taxon>
        <taxon>Monogenea</taxon>
        <taxon>Polyopisthocotylea</taxon>
        <taxon>Polystomatidea</taxon>
        <taxon>Polystomatidae</taxon>
        <taxon>Protopolystoma</taxon>
    </lineage>
</organism>
<dbReference type="Proteomes" id="UP000784294">
    <property type="component" value="Unassembled WGS sequence"/>
</dbReference>
<keyword evidence="3" id="KW-1185">Reference proteome</keyword>
<name>A0A3S5AGV8_9PLAT</name>
<accession>A0A3S5AGV8</accession>
<dbReference type="EMBL" id="CAAALY010098638">
    <property type="protein sequence ID" value="VEL28907.1"/>
    <property type="molecule type" value="Genomic_DNA"/>
</dbReference>
<evidence type="ECO:0000256" key="1">
    <source>
        <dbReference type="SAM" id="MobiDB-lite"/>
    </source>
</evidence>
<evidence type="ECO:0000313" key="2">
    <source>
        <dbReference type="EMBL" id="VEL28907.1"/>
    </source>
</evidence>
<sequence>MLDYVRLAENLSSGLRELLLAEVDRVSLDREENDQEKDSPINERDSGVSDVLLGEVSRNSSTVRHSLNELAQGESFVLRFDSEMDSRLISDATITFASEVFARLADLLRLAPSSCPFCCFL</sequence>
<proteinExistence type="predicted"/>
<feature type="compositionally biased region" description="Basic and acidic residues" evidence="1">
    <location>
        <begin position="29"/>
        <end position="47"/>
    </location>
</feature>
<protein>
    <submittedName>
        <fullName evidence="2">Uncharacterized protein</fullName>
    </submittedName>
</protein>